<feature type="compositionally biased region" description="Low complexity" evidence="1">
    <location>
        <begin position="354"/>
        <end position="364"/>
    </location>
</feature>
<feature type="compositionally biased region" description="Polar residues" evidence="1">
    <location>
        <begin position="1012"/>
        <end position="1034"/>
    </location>
</feature>
<feature type="compositionally biased region" description="Basic and acidic residues" evidence="1">
    <location>
        <begin position="389"/>
        <end position="403"/>
    </location>
</feature>
<feature type="compositionally biased region" description="Low complexity" evidence="1">
    <location>
        <begin position="227"/>
        <end position="239"/>
    </location>
</feature>
<name>A0A0S4JN11_BODSA</name>
<feature type="region of interest" description="Disordered" evidence="1">
    <location>
        <begin position="852"/>
        <end position="892"/>
    </location>
</feature>
<feature type="region of interest" description="Disordered" evidence="1">
    <location>
        <begin position="920"/>
        <end position="954"/>
    </location>
</feature>
<feature type="compositionally biased region" description="Polar residues" evidence="1">
    <location>
        <begin position="675"/>
        <end position="687"/>
    </location>
</feature>
<feature type="compositionally biased region" description="Basic and acidic residues" evidence="1">
    <location>
        <begin position="322"/>
        <end position="335"/>
    </location>
</feature>
<feature type="region of interest" description="Disordered" evidence="1">
    <location>
        <begin position="147"/>
        <end position="169"/>
    </location>
</feature>
<feature type="compositionally biased region" description="Low complexity" evidence="1">
    <location>
        <begin position="22"/>
        <end position="42"/>
    </location>
</feature>
<feature type="region of interest" description="Disordered" evidence="1">
    <location>
        <begin position="315"/>
        <end position="335"/>
    </location>
</feature>
<dbReference type="EMBL" id="CYKH01001853">
    <property type="protein sequence ID" value="CUG90661.1"/>
    <property type="molecule type" value="Genomic_DNA"/>
</dbReference>
<dbReference type="OMA" id="VQWEDTP"/>
<feature type="compositionally biased region" description="Polar residues" evidence="1">
    <location>
        <begin position="977"/>
        <end position="986"/>
    </location>
</feature>
<feature type="compositionally biased region" description="Low complexity" evidence="1">
    <location>
        <begin position="1171"/>
        <end position="1191"/>
    </location>
</feature>
<feature type="compositionally biased region" description="Low complexity" evidence="1">
    <location>
        <begin position="1146"/>
        <end position="1158"/>
    </location>
</feature>
<feature type="compositionally biased region" description="Low complexity" evidence="1">
    <location>
        <begin position="193"/>
        <end position="204"/>
    </location>
</feature>
<feature type="compositionally biased region" description="Low complexity" evidence="1">
    <location>
        <begin position="1120"/>
        <end position="1129"/>
    </location>
</feature>
<reference evidence="3" key="1">
    <citation type="submission" date="2015-09" db="EMBL/GenBank/DDBJ databases">
        <authorList>
            <consortium name="Pathogen Informatics"/>
        </authorList>
    </citation>
    <scope>NUCLEOTIDE SEQUENCE [LARGE SCALE GENOMIC DNA]</scope>
    <source>
        <strain evidence="3">Lake Konstanz</strain>
    </source>
</reference>
<feature type="region of interest" description="Disordered" evidence="1">
    <location>
        <begin position="1"/>
        <end position="118"/>
    </location>
</feature>
<dbReference type="VEuPathDB" id="TriTrypDB:BSAL_28205"/>
<feature type="compositionally biased region" description="Low complexity" evidence="1">
    <location>
        <begin position="97"/>
        <end position="108"/>
    </location>
</feature>
<feature type="compositionally biased region" description="Polar residues" evidence="1">
    <location>
        <begin position="1130"/>
        <end position="1142"/>
    </location>
</feature>
<evidence type="ECO:0000313" key="2">
    <source>
        <dbReference type="EMBL" id="CUG90661.1"/>
    </source>
</evidence>
<feature type="compositionally biased region" description="Low complexity" evidence="1">
    <location>
        <begin position="1199"/>
        <end position="1234"/>
    </location>
</feature>
<gene>
    <name evidence="2" type="ORF">BSAL_28205</name>
</gene>
<organism evidence="2 3">
    <name type="scientific">Bodo saltans</name>
    <name type="common">Flagellated protozoan</name>
    <dbReference type="NCBI Taxonomy" id="75058"/>
    <lineage>
        <taxon>Eukaryota</taxon>
        <taxon>Discoba</taxon>
        <taxon>Euglenozoa</taxon>
        <taxon>Kinetoplastea</taxon>
        <taxon>Metakinetoplastina</taxon>
        <taxon>Eubodonida</taxon>
        <taxon>Bodonidae</taxon>
        <taxon>Bodo</taxon>
    </lineage>
</organism>
<feature type="compositionally biased region" description="Basic and acidic residues" evidence="1">
    <location>
        <begin position="370"/>
        <end position="379"/>
    </location>
</feature>
<feature type="compositionally biased region" description="Low complexity" evidence="1">
    <location>
        <begin position="657"/>
        <end position="666"/>
    </location>
</feature>
<feature type="compositionally biased region" description="Polar residues" evidence="1">
    <location>
        <begin position="1"/>
        <end position="15"/>
    </location>
</feature>
<feature type="region of interest" description="Disordered" evidence="1">
    <location>
        <begin position="1120"/>
        <end position="1250"/>
    </location>
</feature>
<feature type="region of interest" description="Disordered" evidence="1">
    <location>
        <begin position="354"/>
        <end position="403"/>
    </location>
</feature>
<proteinExistence type="predicted"/>
<evidence type="ECO:0000313" key="3">
    <source>
        <dbReference type="Proteomes" id="UP000051952"/>
    </source>
</evidence>
<protein>
    <submittedName>
        <fullName evidence="2">Uncharacterized protein</fullName>
    </submittedName>
</protein>
<feature type="region of interest" description="Disordered" evidence="1">
    <location>
        <begin position="968"/>
        <end position="1040"/>
    </location>
</feature>
<feature type="region of interest" description="Disordered" evidence="1">
    <location>
        <begin position="656"/>
        <end position="687"/>
    </location>
</feature>
<feature type="region of interest" description="Disordered" evidence="1">
    <location>
        <begin position="184"/>
        <end position="240"/>
    </location>
</feature>
<evidence type="ECO:0000256" key="1">
    <source>
        <dbReference type="SAM" id="MobiDB-lite"/>
    </source>
</evidence>
<dbReference type="Proteomes" id="UP000051952">
    <property type="component" value="Unassembled WGS sequence"/>
</dbReference>
<accession>A0A0S4JN11</accession>
<keyword evidence="3" id="KW-1185">Reference proteome</keyword>
<sequence length="1311" mass="138152">MSASKSNDPTKSSSAVKPAGKSSLTATDTPTSTASAAAAAMARNRRRSSSTQPGGNSLASFPDDDGSAIDDDHSYSRASTVAEVGVQWEDTPGGARNSNSNSSASLLLPRQKSGGAAMKSVPSSFRQITASAAAAAMAALAAASSRCVGPPLSERSFPDDDGSAIDDDHSYSRASTVAEVGVQWEDTPGGAGNSNSNSSASLLLPRQKSGGAAMKSVPSSFRQIPHAATTTTTTTTSTADVSVGTDPVFMGLGQSEIHRLVAELQEQGPIAPMVVPRALRRDNTIALLQLLAPAEREEFSALAEQLELIPPRVRHVTVHSDSTNDPKNRQRRMEEQQAALESKLCTPQSSVAAARVSSSQLQQSPLTTEEYYRGNSPDRSDEETATTTRDGDAHSLDQEDDAHHNNNGALVVAVAPVAAARNSSSLPPPSVTTMAHHHHSHQNGIGALMHGLIAAVPSFLNSVLESVATASSPSSSLGQSSHVGLLCQRSLWQVASLLTATPFEDGANASSSKNDPLHAAFTRATRPISELSSSSTSPSSSALYQNAAIAARWCHVLLWALEVCRQQVESAASEMDQWSVPPTTTTHQQQQHQVNGAWEQQLNTSIASGQRSKAPQQQQNINTSIELSRPHSAMSSAILRREHQSGVATLPRSMVNQQQAPQQQQPVRVPRFSPTPLSSNSVGPSATWSSAANRLQSMHEQHKKFFENAQQQHNQQPDLLSEHLAFVAASSSPNVAADIRQRGRQVGRAGGLLSNGASTTARDMYRYGRADVVAAGRMLPRQFTADFDCAVRQTLVSPLEFVVAPDHLGEMITDESALMLLPPRPNSAIPSMVGSKLRLSLHANSTYNVRAQSAGAAGSKSGAGGADDNHKGNQSDDDNMEPRGGGNEATEWTAENALYDEFVKQKRLERVILSQVNSVEGHNNNAPTIRCGSAPLARHGSASGGKRPPIAEAAAPAPSMGDVVVYKGHEQQQQQQTRSTSPTTGDPTVGHEASVVHNGGVRPGRTLKAVYSRQSSAGRGRPSQSKSLNESTYVQPPLPLPEILPVETGAALQRPGSSSLRDKLRSVVQTNGDDSALAKSGASVSASLTSITVAQNTTQRRTIPPPSVFQWQRVVQQSGPFQEQQQLQQPENVGASNVSTTKAVVATTPSSSPAMSSALRNIPQRNNASGTPQPQQSSSTSAPPSKANAPTVLITSEASTHNSNINSSTNTKSQPQQQRTTTTGPTTMLLSSPTAAGQRRTSGGTKPPAAIKLTKSSSVEDSVFASIGTPVQQWSINPDLEASGGFHFRPDDVVDGDADPFAVPDPSFALT</sequence>